<dbReference type="PIRSF" id="PIRSF015947">
    <property type="entry name" value="26S_Psome_Rpn2"/>
    <property type="match status" value="1"/>
</dbReference>
<feature type="compositionally biased region" description="Basic and acidic residues" evidence="6">
    <location>
        <begin position="336"/>
        <end position="373"/>
    </location>
</feature>
<dbReference type="GO" id="GO:0030234">
    <property type="term" value="F:enzyme regulator activity"/>
    <property type="evidence" value="ECO:0007669"/>
    <property type="project" value="UniProtKB-UniRule"/>
</dbReference>
<dbReference type="AlphaFoldDB" id="A0A0J9XRJ5"/>
<evidence type="ECO:0000256" key="5">
    <source>
        <dbReference type="PIRNR" id="PIRNR015947"/>
    </source>
</evidence>
<evidence type="ECO:0000313" key="9">
    <source>
        <dbReference type="EMBL" id="CDP94316.1"/>
    </source>
</evidence>
<sequence length="1085" mass="119940">MTLYLLNQWKNQPGGAQNASAFLLALKSEHSSMREKELIIEVLDDWDVLTPTWFEVADYLSVIEGLHEDEHFKQRYLAALLASKVAFCLGDYNGALQLALAAEDKFQLTPRSPSILVGSQDEQYVNKIIEHALDTYKQAKRNEDEIDPRLEKLINRLFERNMKRRELRYVIGLALDTRRTDMILVAIKATDDQAALLTETVAKVLESQMDRAFRSIVLDLLLRLFAELEEPDFVSMCQCLIKLEKPNDVADILQRLVSNKGDSGVLLAYQIAFDLYENASQQFISKIEQSLIDSTPIDAPTTSNALIQPMEITTEGKIEPSRNTAVIASKATTVNKETEEGKNDEHSKDTSSSESMEEKEKQKRSNPEIKSCEDAVAGGSSSTIGDGAKMMVMDASFPEKSKIKDKVICERLRSILRGEQTIKHHMQFLIKNNHTDMLILKQIKESVRTASAHNATVIANGLMHLGTTTDDFLRDNLEWISKATNWNKFNAVASLGLIHKGHETNALKLLDPYLPKGEADQFGFKEGGSLYAYGLIHANHGNAEVIAYLRDQLLKATTSAARHGACLGLGLAAMGTHDEQVFVQLRDCLYQDDAVTGEAAGLAMGLVMVGGMQTEAYQEMVQYVCDTQHDKIQRGLRTGIALLAYGQQEEAEKLIAPLLEHKSNSVLRSTAVCMLAMAYAGSGKADVVRRLLAKVAADPNQDVKRFAVIAIGFVLSNDAEQCLSYTGMLAEHFNPHVRYGAAMALGISCAGSGYKEAIALLDPLLSAKENFVRQGAVIALSFILIQQTDSICPKVNEFRRTLTKMITEKGEDSITKLGAILAQGIIDAGGRNVTISLHNRNGHPDMPSVVGTFVFLQYWYWHSLAHFSSLVFKPTCVIGLNLNLEMPKTEFRCNAKPSTFAYPPPLEEKKKEENEKVETAVLSVTHKKKPSILDRSSANAVKEAKVRGEKSEKEKEEEMEVDSTPATTVSADSAAAVPTAIAANSEHKLTELKSKESEPTNYTLQNPARIVRLQLKTLQMTENSRYKPLKALSQGGIIMLRDKKAGQEKEEIVALAAAGGTRVEGKDNSEEAKPHTPFEINITSY</sequence>
<keyword evidence="10" id="KW-1185">Reference proteome</keyword>
<evidence type="ECO:0000313" key="10">
    <source>
        <dbReference type="Proteomes" id="UP000006672"/>
    </source>
</evidence>
<keyword evidence="3" id="KW-0677">Repeat</keyword>
<dbReference type="InterPro" id="IPR040623">
    <property type="entry name" value="RPN2_C"/>
</dbReference>
<dbReference type="EMBL" id="LN856924">
    <property type="protein sequence ID" value="CDP94316.1"/>
    <property type="molecule type" value="Genomic_DNA"/>
</dbReference>
<reference evidence="9 10" key="1">
    <citation type="journal article" date="2007" name="Science">
        <title>Draft genome of the filarial nematode parasite Brugia malayi.</title>
        <authorList>
            <person name="Ghedin E."/>
            <person name="Wang S."/>
            <person name="Spiro D."/>
            <person name="Caler E."/>
            <person name="Zhao Q."/>
            <person name="Crabtree J."/>
            <person name="Allen J.E."/>
            <person name="Delcher A.L."/>
            <person name="Guiliano D.B."/>
            <person name="Miranda-Saavedra D."/>
            <person name="Angiuoli S.V."/>
            <person name="Creasy T."/>
            <person name="Amedeo P."/>
            <person name="Haas B."/>
            <person name="El-Sayed N.M."/>
            <person name="Wortman J.R."/>
            <person name="Feldblyum T."/>
            <person name="Tallon L."/>
            <person name="Schatz M."/>
            <person name="Shumway M."/>
            <person name="Koo H."/>
            <person name="Salzberg S.L."/>
            <person name="Schobel S."/>
            <person name="Pertea M."/>
            <person name="Pop M."/>
            <person name="White O."/>
            <person name="Barton G.J."/>
            <person name="Carlow C.K."/>
            <person name="Crawford M.J."/>
            <person name="Daub J."/>
            <person name="Dimmic M.W."/>
            <person name="Estes C.F."/>
            <person name="Foster J.M."/>
            <person name="Ganatra M."/>
            <person name="Gregory W.F."/>
            <person name="Johnson N.M."/>
            <person name="Jin J."/>
            <person name="Komuniecki R."/>
            <person name="Korf I."/>
            <person name="Kumar S."/>
            <person name="Laney S."/>
            <person name="Li B.W."/>
            <person name="Li W."/>
            <person name="Lindblom T.H."/>
            <person name="Lustigman S."/>
            <person name="Ma D."/>
            <person name="Maina C.V."/>
            <person name="Martin D.M."/>
            <person name="McCarter J.P."/>
            <person name="McReynolds L."/>
            <person name="Mitreva M."/>
            <person name="Nutman T.B."/>
            <person name="Parkinson J."/>
            <person name="Peregrin-Alvarez J.M."/>
            <person name="Poole C."/>
            <person name="Ren Q."/>
            <person name="Saunders L."/>
            <person name="Sluder A.E."/>
            <person name="Smith K."/>
            <person name="Stanke M."/>
            <person name="Unnasch T.R."/>
            <person name="Ware J."/>
            <person name="Wei A.D."/>
            <person name="Weil G."/>
            <person name="Williams D.J."/>
            <person name="Zhang Y."/>
            <person name="Williams S.A."/>
            <person name="Fraser-Liggett C."/>
            <person name="Slatko B."/>
            <person name="Blaxter M.L."/>
            <person name="Scott A.L."/>
        </authorList>
    </citation>
    <scope>NUCLEOTIDE SEQUENCE</scope>
    <source>
        <strain evidence="9 10">FR3</strain>
    </source>
</reference>
<reference evidence="9" key="2">
    <citation type="submission" date="2012-12" db="EMBL/GenBank/DDBJ databases">
        <authorList>
            <person name="Gao Y.W."/>
            <person name="Fan S.T."/>
            <person name="Sun H.T."/>
            <person name="Wang Z."/>
            <person name="Gao X.L."/>
            <person name="Li Y.G."/>
            <person name="Wang T.C."/>
            <person name="Zhang K."/>
            <person name="Xu W.W."/>
            <person name="Yu Z.J."/>
            <person name="Xia X.Z."/>
        </authorList>
    </citation>
    <scope>NUCLEOTIDE SEQUENCE</scope>
    <source>
        <strain evidence="9">FR3</strain>
    </source>
</reference>
<evidence type="ECO:0000313" key="11">
    <source>
        <dbReference type="WBParaSite" id="Bm2321a.1"/>
    </source>
</evidence>
<comment type="subunit">
    <text evidence="5">Component of the 19S proteasome regulatory particle complex. The 26S proteasome consists of a 20S core particle (CP) and two 19S regulatory subunits (RP).</text>
</comment>
<feature type="domain" description="26S proteasome regulatory subunit RPN2 C-terminal" evidence="7">
    <location>
        <begin position="875"/>
        <end position="1050"/>
    </location>
</feature>
<dbReference type="PANTHER" id="PTHR10943">
    <property type="entry name" value="26S PROTEASOME NON-ATPASE REGULATORY SUBUNIT"/>
    <property type="match status" value="1"/>
</dbReference>
<dbReference type="GeneID" id="6101443"/>
<dbReference type="PANTHER" id="PTHR10943:SF2">
    <property type="entry name" value="26S PROTEASOME NON-ATPASE REGULATORY SUBUNIT 1"/>
    <property type="match status" value="1"/>
</dbReference>
<evidence type="ECO:0000313" key="12">
    <source>
        <dbReference type="WormBase" id="Bm2321a"/>
    </source>
</evidence>
<comment type="function">
    <text evidence="5">Component of the 26S proteasome, a multiprotein complex involved in the ATP-dependent degradation of ubiquitinated proteins. This complex plays a key role in the maintenance of protein homeostasis by removing misfolded or damaged proteins, which could impair cellular functions, and by removing proteins whose functions are no longer required. Therefore, the proteasome participates in numerous cellular processes, including cell cycle progression, apoptosis, or DNA damage repair.</text>
</comment>
<dbReference type="InterPro" id="IPR016642">
    <property type="entry name" value="26S_Psome_Rpn2"/>
</dbReference>
<evidence type="ECO:0000259" key="7">
    <source>
        <dbReference type="Pfam" id="PF18004"/>
    </source>
</evidence>
<dbReference type="InterPro" id="IPR011989">
    <property type="entry name" value="ARM-like"/>
</dbReference>
<dbReference type="Pfam" id="PF21505">
    <property type="entry name" value="RPN2_N"/>
    <property type="match status" value="1"/>
</dbReference>
<organism evidence="9">
    <name type="scientific">Brugia malayi</name>
    <name type="common">Filarial nematode worm</name>
    <dbReference type="NCBI Taxonomy" id="6279"/>
    <lineage>
        <taxon>Eukaryota</taxon>
        <taxon>Metazoa</taxon>
        <taxon>Ecdysozoa</taxon>
        <taxon>Nematoda</taxon>
        <taxon>Chromadorea</taxon>
        <taxon>Rhabditida</taxon>
        <taxon>Spirurina</taxon>
        <taxon>Spiruromorpha</taxon>
        <taxon>Filarioidea</taxon>
        <taxon>Onchocercidae</taxon>
        <taxon>Brugia</taxon>
    </lineage>
</organism>
<dbReference type="InterPro" id="IPR002015">
    <property type="entry name" value="Proteasome/cyclosome_rpt"/>
</dbReference>
<evidence type="ECO:0000259" key="8">
    <source>
        <dbReference type="Pfam" id="PF21505"/>
    </source>
</evidence>
<feature type="compositionally biased region" description="Basic and acidic residues" evidence="6">
    <location>
        <begin position="942"/>
        <end position="956"/>
    </location>
</feature>
<protein>
    <recommendedName>
        <fullName evidence="2 5">26S proteasome non-ATPase regulatory subunit 1</fullName>
    </recommendedName>
</protein>
<dbReference type="GO" id="GO:0034515">
    <property type="term" value="C:proteasome storage granule"/>
    <property type="evidence" value="ECO:0007669"/>
    <property type="project" value="TreeGrafter"/>
</dbReference>
<dbReference type="GO" id="GO:0008540">
    <property type="term" value="C:proteasome regulatory particle, base subcomplex"/>
    <property type="evidence" value="ECO:0007669"/>
    <property type="project" value="UniProtKB-UniRule"/>
</dbReference>
<evidence type="ECO:0000256" key="4">
    <source>
        <dbReference type="ARBA" id="ARBA00022942"/>
    </source>
</evidence>
<dbReference type="InterPro" id="IPR016024">
    <property type="entry name" value="ARM-type_fold"/>
</dbReference>
<dbReference type="GO" id="GO:0005634">
    <property type="term" value="C:nucleus"/>
    <property type="evidence" value="ECO:0007669"/>
    <property type="project" value="TreeGrafter"/>
</dbReference>
<dbReference type="GO" id="GO:0043161">
    <property type="term" value="P:proteasome-mediated ubiquitin-dependent protein catabolic process"/>
    <property type="evidence" value="ECO:0007669"/>
    <property type="project" value="TreeGrafter"/>
</dbReference>
<dbReference type="RefSeq" id="XP_042931138.1">
    <property type="nucleotide sequence ID" value="XM_043075204.1"/>
</dbReference>
<proteinExistence type="inferred from homology"/>
<gene>
    <name evidence="12" type="primary">bma-rpn-2</name>
    <name evidence="9" type="synonym">Bma-rpn-2</name>
    <name evidence="12" type="ORF">Bm2321</name>
    <name evidence="9" type="ORF">BM_Bm2321</name>
</gene>
<accession>A0A0J9XRJ5</accession>
<feature type="region of interest" description="Disordered" evidence="6">
    <location>
        <begin position="1063"/>
        <end position="1085"/>
    </location>
</feature>
<reference evidence="11" key="3">
    <citation type="submission" date="2022-04" db="UniProtKB">
        <authorList>
            <consortium name="WormBaseParasite"/>
        </authorList>
    </citation>
    <scope>IDENTIFICATION</scope>
</reference>
<comment type="similarity">
    <text evidence="1 5">Belongs to the proteasome subunit S1 family.</text>
</comment>
<feature type="domain" description="26S proteasome non-ATPase regulatory subunit 1/RPN2 N-terminal" evidence="8">
    <location>
        <begin position="23"/>
        <end position="292"/>
    </location>
</feature>
<dbReference type="Gene3D" id="1.25.10.10">
    <property type="entry name" value="Leucine-rich Repeat Variant"/>
    <property type="match status" value="1"/>
</dbReference>
<dbReference type="OrthoDB" id="261572at2759"/>
<evidence type="ECO:0000256" key="6">
    <source>
        <dbReference type="SAM" id="MobiDB-lite"/>
    </source>
</evidence>
<evidence type="ECO:0000256" key="3">
    <source>
        <dbReference type="ARBA" id="ARBA00022737"/>
    </source>
</evidence>
<dbReference type="SUPFAM" id="SSF48371">
    <property type="entry name" value="ARM repeat"/>
    <property type="match status" value="1"/>
</dbReference>
<feature type="region of interest" description="Disordered" evidence="6">
    <location>
        <begin position="312"/>
        <end position="385"/>
    </location>
</feature>
<name>A0A0J9XRJ5_BRUMA</name>
<dbReference type="WBParaSite" id="Bm2321a.1">
    <property type="protein sequence ID" value="Bm2321a.1"/>
    <property type="gene ID" value="WBGene00222582"/>
</dbReference>
<evidence type="ECO:0000256" key="2">
    <source>
        <dbReference type="ARBA" id="ARBA00014929"/>
    </source>
</evidence>
<feature type="region of interest" description="Disordered" evidence="6">
    <location>
        <begin position="928"/>
        <end position="970"/>
    </location>
</feature>
<feature type="compositionally biased region" description="Basic and acidic residues" evidence="6">
    <location>
        <begin position="1063"/>
        <end position="1076"/>
    </location>
</feature>
<dbReference type="Pfam" id="PF13646">
    <property type="entry name" value="HEAT_2"/>
    <property type="match status" value="1"/>
</dbReference>
<dbReference type="Pfam" id="PF01851">
    <property type="entry name" value="PC_rep"/>
    <property type="match status" value="3"/>
</dbReference>
<dbReference type="Proteomes" id="UP000006672">
    <property type="component" value="Unassembled WGS sequence"/>
</dbReference>
<dbReference type="InterPro" id="IPR048570">
    <property type="entry name" value="PSMD1_RPN2_N"/>
</dbReference>
<evidence type="ECO:0000256" key="1">
    <source>
        <dbReference type="ARBA" id="ARBA00006308"/>
    </source>
</evidence>
<dbReference type="OMA" id="IMFGRQE"/>
<dbReference type="GO" id="GO:0042176">
    <property type="term" value="P:regulation of protein catabolic process"/>
    <property type="evidence" value="ECO:0007669"/>
    <property type="project" value="UniProtKB-UniRule"/>
</dbReference>
<dbReference type="Pfam" id="PF18004">
    <property type="entry name" value="RPN2_C"/>
    <property type="match status" value="1"/>
</dbReference>
<accession>A0A0K0J5F3</accession>
<feature type="compositionally biased region" description="Polar residues" evidence="6">
    <location>
        <begin position="321"/>
        <end position="335"/>
    </location>
</feature>
<dbReference type="WormBase" id="Bm2321a">
    <property type="protein sequence ID" value="BM34294"/>
    <property type="gene ID" value="WBGene00222582"/>
    <property type="gene designation" value="Bma-rpn-2"/>
</dbReference>
<keyword evidence="4 5" id="KW-0647">Proteasome</keyword>
<dbReference type="FunFam" id="1.25.10.10:FF:000017">
    <property type="entry name" value="26S proteasome non-ATPase regulatory subunit 1"/>
    <property type="match status" value="1"/>
</dbReference>